<proteinExistence type="inferred from homology"/>
<dbReference type="Gene3D" id="1.10.8.60">
    <property type="match status" value="1"/>
</dbReference>
<dbReference type="GO" id="GO:0017116">
    <property type="term" value="F:single-stranded DNA helicase activity"/>
    <property type="evidence" value="ECO:0007669"/>
    <property type="project" value="TreeGrafter"/>
</dbReference>
<dbReference type="InterPro" id="IPR032423">
    <property type="entry name" value="AAA_assoc_2"/>
</dbReference>
<feature type="region of interest" description="Disordered" evidence="4">
    <location>
        <begin position="228"/>
        <end position="259"/>
    </location>
</feature>
<comment type="similarity">
    <text evidence="1">Belongs to the AAA ATPase family. RarA/MGS1/WRNIP1 subfamily.</text>
</comment>
<dbReference type="AlphaFoldDB" id="A0A251Y5G6"/>
<dbReference type="GO" id="GO:0016887">
    <property type="term" value="F:ATP hydrolysis activity"/>
    <property type="evidence" value="ECO:0007669"/>
    <property type="project" value="InterPro"/>
</dbReference>
<evidence type="ECO:0000256" key="3">
    <source>
        <dbReference type="ARBA" id="ARBA00022840"/>
    </source>
</evidence>
<accession>A0A251Y5G6</accession>
<dbReference type="SMART" id="SM00382">
    <property type="entry name" value="AAA"/>
    <property type="match status" value="1"/>
</dbReference>
<dbReference type="EMBL" id="MDJY01000058">
    <property type="protein sequence ID" value="OUE19515.1"/>
    <property type="molecule type" value="Genomic_DNA"/>
</dbReference>
<evidence type="ECO:0000256" key="4">
    <source>
        <dbReference type="SAM" id="MobiDB-lite"/>
    </source>
</evidence>
<dbReference type="GO" id="GO:0000731">
    <property type="term" value="P:DNA synthesis involved in DNA repair"/>
    <property type="evidence" value="ECO:0007669"/>
    <property type="project" value="TreeGrafter"/>
</dbReference>
<evidence type="ECO:0000259" key="5">
    <source>
        <dbReference type="SMART" id="SM00382"/>
    </source>
</evidence>
<dbReference type="Pfam" id="PF00004">
    <property type="entry name" value="AAA"/>
    <property type="match status" value="1"/>
</dbReference>
<dbReference type="Gene3D" id="1.20.272.10">
    <property type="match status" value="1"/>
</dbReference>
<dbReference type="Gene3D" id="1.10.3710.10">
    <property type="entry name" value="DNA polymerase III clamp loader subunits, C-terminal domain"/>
    <property type="match status" value="1"/>
</dbReference>
<evidence type="ECO:0000313" key="7">
    <source>
        <dbReference type="Proteomes" id="UP000195011"/>
    </source>
</evidence>
<dbReference type="Pfam" id="PF16193">
    <property type="entry name" value="AAA_assoc_2"/>
    <property type="match status" value="1"/>
</dbReference>
<sequence>MTDTRPGLRSGATPLAVRMRPRSLDEVTGQRHLLTPGSPLVSLASDVAGEQGSVSIILWGPPGTGKTTLAQAIAHGSSRRFVELSAVTAGVRDVRQVMEKALSDRDLFGVSTVLFLDEIHRFTKAQQDALLPGVENGWVILIAATTENPSFSVISPLLSRSLLLTLEQLDDDDLGVLVDRAVSDARGLGGRFSLDDDARAMIIRLASGDARRALTALEAAAVSAQADSTARARAEADDEDEDVDEGEGEEGDAGARPDVPAAVPAPIPISTEQVALAVDRALLRYDRNGDEHYDVISAFIKSIRGSDVDAALHYLARMIEAGEDPRFIARRIIVSASEDIGLADPQALVVAVAAADAVQLIGMPEGRIPLAQAVVHLATAPKSNASYLGIDQAIADVRAGAFGRVPLHLRDAHYPGAKRLGHGKGYRYPHDADIGVVTQQHLPDELVGRTYYSPTQHGHERDLSARLEKLRRIVRGG</sequence>
<name>A0A251Y5G6_9MICO</name>
<dbReference type="GO" id="GO:0008047">
    <property type="term" value="F:enzyme activator activity"/>
    <property type="evidence" value="ECO:0007669"/>
    <property type="project" value="TreeGrafter"/>
</dbReference>
<dbReference type="SUPFAM" id="SSF48019">
    <property type="entry name" value="post-AAA+ oligomerization domain-like"/>
    <property type="match status" value="1"/>
</dbReference>
<gene>
    <name evidence="6" type="primary">rarA</name>
    <name evidence="6" type="ORF">BFL36_12025</name>
</gene>
<dbReference type="PANTHER" id="PTHR13779:SF7">
    <property type="entry name" value="ATPASE WRNIP1"/>
    <property type="match status" value="1"/>
</dbReference>
<dbReference type="SUPFAM" id="SSF52540">
    <property type="entry name" value="P-loop containing nucleoside triphosphate hydrolases"/>
    <property type="match status" value="1"/>
</dbReference>
<dbReference type="Proteomes" id="UP000195011">
    <property type="component" value="Unassembled WGS sequence"/>
</dbReference>
<dbReference type="Pfam" id="PF12002">
    <property type="entry name" value="MgsA_C"/>
    <property type="match status" value="1"/>
</dbReference>
<dbReference type="InterPro" id="IPR008921">
    <property type="entry name" value="DNA_pol3_clamp-load_cplx_C"/>
</dbReference>
<feature type="domain" description="AAA+ ATPase" evidence="5">
    <location>
        <begin position="52"/>
        <end position="173"/>
    </location>
</feature>
<dbReference type="FunFam" id="1.20.272.10:FF:000001">
    <property type="entry name" value="Putative AAA family ATPase"/>
    <property type="match status" value="1"/>
</dbReference>
<evidence type="ECO:0000313" key="6">
    <source>
        <dbReference type="EMBL" id="OUE19515.1"/>
    </source>
</evidence>
<dbReference type="InterPro" id="IPR003959">
    <property type="entry name" value="ATPase_AAA_core"/>
</dbReference>
<dbReference type="Gene3D" id="3.40.50.300">
    <property type="entry name" value="P-loop containing nucleotide triphosphate hydrolases"/>
    <property type="match status" value="1"/>
</dbReference>
<feature type="compositionally biased region" description="Acidic residues" evidence="4">
    <location>
        <begin position="236"/>
        <end position="252"/>
    </location>
</feature>
<dbReference type="InterPro" id="IPR003593">
    <property type="entry name" value="AAA+_ATPase"/>
</dbReference>
<evidence type="ECO:0000256" key="2">
    <source>
        <dbReference type="ARBA" id="ARBA00022741"/>
    </source>
</evidence>
<dbReference type="FunFam" id="3.40.50.300:FF:000345">
    <property type="entry name" value="AAA family ATPase"/>
    <property type="match status" value="1"/>
</dbReference>
<dbReference type="InterPro" id="IPR021886">
    <property type="entry name" value="MgsA_C"/>
</dbReference>
<dbReference type="InterPro" id="IPR051314">
    <property type="entry name" value="AAA_ATPase_RarA/MGS1/WRNIP1"/>
</dbReference>
<evidence type="ECO:0000256" key="1">
    <source>
        <dbReference type="ARBA" id="ARBA00008959"/>
    </source>
</evidence>
<dbReference type="RefSeq" id="WP_086518165.1">
    <property type="nucleotide sequence ID" value="NZ_MDJY01000058.1"/>
</dbReference>
<dbReference type="PANTHER" id="PTHR13779">
    <property type="entry name" value="WERNER HELICASE-INTERACTING PROTEIN 1 FAMILY MEMBER"/>
    <property type="match status" value="1"/>
</dbReference>
<dbReference type="GO" id="GO:0005524">
    <property type="term" value="F:ATP binding"/>
    <property type="evidence" value="ECO:0007669"/>
    <property type="project" value="UniProtKB-KW"/>
</dbReference>
<dbReference type="FunFam" id="1.10.3710.10:FF:000003">
    <property type="entry name" value="ATPase, AAA family protein"/>
    <property type="match status" value="1"/>
</dbReference>
<dbReference type="InterPro" id="IPR027417">
    <property type="entry name" value="P-loop_NTPase"/>
</dbReference>
<dbReference type="CDD" id="cd18139">
    <property type="entry name" value="HLD_clamp_RarA"/>
    <property type="match status" value="1"/>
</dbReference>
<comment type="caution">
    <text evidence="6">The sequence shown here is derived from an EMBL/GenBank/DDBJ whole genome shotgun (WGS) entry which is preliminary data.</text>
</comment>
<reference evidence="6 7" key="1">
    <citation type="submission" date="2016-08" db="EMBL/GenBank/DDBJ databases">
        <title>Genome sequence of Clavibacter michiganensis spp strain CFBP8017.</title>
        <authorList>
            <person name="Thapa S.P."/>
            <person name="Coaker G."/>
            <person name="Jacques M.-A."/>
        </authorList>
    </citation>
    <scope>NUCLEOTIDE SEQUENCE [LARGE SCALE GENOMIC DNA]</scope>
    <source>
        <strain evidence="6">CFBP8017</strain>
    </source>
</reference>
<organism evidence="6 7">
    <name type="scientific">Clavibacter michiganensis</name>
    <dbReference type="NCBI Taxonomy" id="28447"/>
    <lineage>
        <taxon>Bacteria</taxon>
        <taxon>Bacillati</taxon>
        <taxon>Actinomycetota</taxon>
        <taxon>Actinomycetes</taxon>
        <taxon>Micrococcales</taxon>
        <taxon>Microbacteriaceae</taxon>
        <taxon>Clavibacter</taxon>
    </lineage>
</organism>
<dbReference type="CDD" id="cd00009">
    <property type="entry name" value="AAA"/>
    <property type="match status" value="1"/>
</dbReference>
<protein>
    <submittedName>
        <fullName evidence="6">Replication-associated recombination protein A</fullName>
    </submittedName>
</protein>
<dbReference type="GO" id="GO:0006261">
    <property type="term" value="P:DNA-templated DNA replication"/>
    <property type="evidence" value="ECO:0007669"/>
    <property type="project" value="TreeGrafter"/>
</dbReference>
<keyword evidence="3" id="KW-0067">ATP-binding</keyword>
<dbReference type="GO" id="GO:0003677">
    <property type="term" value="F:DNA binding"/>
    <property type="evidence" value="ECO:0007669"/>
    <property type="project" value="InterPro"/>
</dbReference>
<keyword evidence="2" id="KW-0547">Nucleotide-binding</keyword>